<dbReference type="EMBL" id="CP022163">
    <property type="protein sequence ID" value="ATB29571.1"/>
    <property type="molecule type" value="Genomic_DNA"/>
</dbReference>
<sequence length="97" mass="10513">MATTERKDPTQPAEDMFGRPTSPRHDEESTGPSREAQGEQQLPPSEHGSQARDKDAEDEEAYGGVGELPDGDGIRSDKGTNPLPSNYWSAYPTEPLG</sequence>
<dbReference type="RefSeq" id="WP_095978118.1">
    <property type="nucleotide sequence ID" value="NZ_CP022163.1"/>
</dbReference>
<evidence type="ECO:0000256" key="1">
    <source>
        <dbReference type="SAM" id="MobiDB-lite"/>
    </source>
</evidence>
<evidence type="ECO:0000313" key="2">
    <source>
        <dbReference type="EMBL" id="ATB29571.1"/>
    </source>
</evidence>
<accession>A0A250IEK1</accession>
<reference evidence="2 3" key="1">
    <citation type="submission" date="2017-06" db="EMBL/GenBank/DDBJ databases">
        <authorList>
            <person name="Kim H.J."/>
            <person name="Triplett B.A."/>
        </authorList>
    </citation>
    <scope>NUCLEOTIDE SEQUENCE [LARGE SCALE GENOMIC DNA]</scope>
    <source>
        <strain evidence="2 3">DSM 14713</strain>
    </source>
</reference>
<organism evidence="2 3">
    <name type="scientific">Melittangium boletus DSM 14713</name>
    <dbReference type="NCBI Taxonomy" id="1294270"/>
    <lineage>
        <taxon>Bacteria</taxon>
        <taxon>Pseudomonadati</taxon>
        <taxon>Myxococcota</taxon>
        <taxon>Myxococcia</taxon>
        <taxon>Myxococcales</taxon>
        <taxon>Cystobacterineae</taxon>
        <taxon>Archangiaceae</taxon>
        <taxon>Melittangium</taxon>
    </lineage>
</organism>
<proteinExistence type="predicted"/>
<evidence type="ECO:0000313" key="3">
    <source>
        <dbReference type="Proteomes" id="UP000217289"/>
    </source>
</evidence>
<feature type="region of interest" description="Disordered" evidence="1">
    <location>
        <begin position="1"/>
        <end position="97"/>
    </location>
</feature>
<keyword evidence="3" id="KW-1185">Reference proteome</keyword>
<dbReference type="AlphaFoldDB" id="A0A250IEK1"/>
<dbReference type="OrthoDB" id="5525145at2"/>
<dbReference type="KEGG" id="mbd:MEBOL_003026"/>
<name>A0A250IEK1_9BACT</name>
<dbReference type="Proteomes" id="UP000217289">
    <property type="component" value="Chromosome"/>
</dbReference>
<gene>
    <name evidence="2" type="ORF">MEBOL_003026</name>
</gene>
<protein>
    <submittedName>
        <fullName evidence="2">Uncharacterized protein</fullName>
    </submittedName>
</protein>